<dbReference type="SMR" id="A0A445J569"/>
<name>A0A445J569_GLYSO</name>
<proteinExistence type="predicted"/>
<comment type="caution">
    <text evidence="2">The sequence shown here is derived from an EMBL/GenBank/DDBJ whole genome shotgun (WGS) entry which is preliminary data.</text>
</comment>
<organism evidence="2 3">
    <name type="scientific">Glycine soja</name>
    <name type="common">Wild soybean</name>
    <dbReference type="NCBI Taxonomy" id="3848"/>
    <lineage>
        <taxon>Eukaryota</taxon>
        <taxon>Viridiplantae</taxon>
        <taxon>Streptophyta</taxon>
        <taxon>Embryophyta</taxon>
        <taxon>Tracheophyta</taxon>
        <taxon>Spermatophyta</taxon>
        <taxon>Magnoliopsida</taxon>
        <taxon>eudicotyledons</taxon>
        <taxon>Gunneridae</taxon>
        <taxon>Pentapetalae</taxon>
        <taxon>rosids</taxon>
        <taxon>fabids</taxon>
        <taxon>Fabales</taxon>
        <taxon>Fabaceae</taxon>
        <taxon>Papilionoideae</taxon>
        <taxon>50 kb inversion clade</taxon>
        <taxon>NPAAA clade</taxon>
        <taxon>indigoferoid/millettioid clade</taxon>
        <taxon>Phaseoleae</taxon>
        <taxon>Glycine</taxon>
        <taxon>Glycine subgen. Soja</taxon>
    </lineage>
</organism>
<keyword evidence="1" id="KW-1133">Transmembrane helix</keyword>
<gene>
    <name evidence="2" type="ORF">D0Y65_025014</name>
</gene>
<evidence type="ECO:0000313" key="3">
    <source>
        <dbReference type="Proteomes" id="UP000289340"/>
    </source>
</evidence>
<dbReference type="AlphaFoldDB" id="A0A445J569"/>
<accession>A0A445J569</accession>
<dbReference type="Proteomes" id="UP000289340">
    <property type="component" value="Chromosome 9"/>
</dbReference>
<keyword evidence="1" id="KW-0812">Transmembrane</keyword>
<reference evidence="2 3" key="1">
    <citation type="submission" date="2018-09" db="EMBL/GenBank/DDBJ databases">
        <title>A high-quality reference genome of wild soybean provides a powerful tool to mine soybean genomes.</title>
        <authorList>
            <person name="Xie M."/>
            <person name="Chung C.Y.L."/>
            <person name="Li M.-W."/>
            <person name="Wong F.-L."/>
            <person name="Chan T.-F."/>
            <person name="Lam H.-M."/>
        </authorList>
    </citation>
    <scope>NUCLEOTIDE SEQUENCE [LARGE SCALE GENOMIC DNA]</scope>
    <source>
        <strain evidence="3">cv. W05</strain>
        <tissue evidence="2">Hypocotyl of etiolated seedlings</tissue>
    </source>
</reference>
<dbReference type="EMBL" id="QZWG01000009">
    <property type="protein sequence ID" value="RZB93445.1"/>
    <property type="molecule type" value="Genomic_DNA"/>
</dbReference>
<keyword evidence="1" id="KW-0472">Membrane</keyword>
<evidence type="ECO:0000313" key="2">
    <source>
        <dbReference type="EMBL" id="RZB93445.1"/>
    </source>
</evidence>
<sequence length="67" mass="7939">MAPSRQHLVLHILSLIIAFVKNWLLDIFWSKLYKYPFQGQLCLNGEHSYHSRVSSLSGKFFHTQGWY</sequence>
<feature type="transmembrane region" description="Helical" evidence="1">
    <location>
        <begin position="6"/>
        <end position="24"/>
    </location>
</feature>
<protein>
    <submittedName>
        <fullName evidence="2">Uncharacterized protein</fullName>
    </submittedName>
</protein>
<keyword evidence="3" id="KW-1185">Reference proteome</keyword>
<evidence type="ECO:0000256" key="1">
    <source>
        <dbReference type="SAM" id="Phobius"/>
    </source>
</evidence>